<feature type="chain" id="PRO_5021970129" description="Porin" evidence="1">
    <location>
        <begin position="26"/>
        <end position="327"/>
    </location>
</feature>
<dbReference type="Pfam" id="PF20371">
    <property type="entry name" value="DUF6666"/>
    <property type="match status" value="1"/>
</dbReference>
<dbReference type="KEGG" id="ccos:Pan44_42350"/>
<dbReference type="InterPro" id="IPR046607">
    <property type="entry name" value="DUF6666"/>
</dbReference>
<dbReference type="OrthoDB" id="280162at2"/>
<dbReference type="RefSeq" id="WP_145033220.1">
    <property type="nucleotide sequence ID" value="NZ_CP036271.1"/>
</dbReference>
<dbReference type="AlphaFoldDB" id="A0A517SJ74"/>
<proteinExistence type="predicted"/>
<accession>A0A517SJ74</accession>
<organism evidence="2 3">
    <name type="scientific">Caulifigura coniformis</name>
    <dbReference type="NCBI Taxonomy" id="2527983"/>
    <lineage>
        <taxon>Bacteria</taxon>
        <taxon>Pseudomonadati</taxon>
        <taxon>Planctomycetota</taxon>
        <taxon>Planctomycetia</taxon>
        <taxon>Planctomycetales</taxon>
        <taxon>Planctomycetaceae</taxon>
        <taxon>Caulifigura</taxon>
    </lineage>
</organism>
<protein>
    <recommendedName>
        <fullName evidence="4">Porin</fullName>
    </recommendedName>
</protein>
<keyword evidence="1" id="KW-0732">Signal</keyword>
<evidence type="ECO:0008006" key="4">
    <source>
        <dbReference type="Google" id="ProtNLM"/>
    </source>
</evidence>
<dbReference type="EMBL" id="CP036271">
    <property type="protein sequence ID" value="QDT56183.1"/>
    <property type="molecule type" value="Genomic_DNA"/>
</dbReference>
<dbReference type="InParanoid" id="A0A517SJ74"/>
<gene>
    <name evidence="2" type="ORF">Pan44_42350</name>
</gene>
<dbReference type="Proteomes" id="UP000315700">
    <property type="component" value="Chromosome"/>
</dbReference>
<evidence type="ECO:0000313" key="2">
    <source>
        <dbReference type="EMBL" id="QDT56183.1"/>
    </source>
</evidence>
<evidence type="ECO:0000313" key="3">
    <source>
        <dbReference type="Proteomes" id="UP000315700"/>
    </source>
</evidence>
<keyword evidence="3" id="KW-1185">Reference proteome</keyword>
<sequence precursor="true">MKRLALSLCVAAVAFTGGFTNRGLANDWTTLVSDEEPLDMPFLSDALENTQVWTGFDVYKSVGDRITNINGGTGSLSSSYGNTVGINTGFSLGDLPFRGQIGASYGVYDYKGRLGIVEHAEQVEQQMFFTTGLYKRGDMTNEGDPISWGFVYDLFYADEWGVNGNEFDLGQFRAIIGYALTDATEIGVWGTFAAQDNEAAVTVAGAPNLLRTIRSANQANIYLKQNFAFGGQVTGYTGMLDNASIGDWQFGLLGQAPLSDSWSIYGNSNYVVPGAKNGPNGSGEEQFNVSVGLAYSFGGKARNQSVTGNAGMPLLNVANNGSFLITD</sequence>
<reference evidence="2 3" key="1">
    <citation type="submission" date="2019-02" db="EMBL/GenBank/DDBJ databases">
        <title>Deep-cultivation of Planctomycetes and their phenomic and genomic characterization uncovers novel biology.</title>
        <authorList>
            <person name="Wiegand S."/>
            <person name="Jogler M."/>
            <person name="Boedeker C."/>
            <person name="Pinto D."/>
            <person name="Vollmers J."/>
            <person name="Rivas-Marin E."/>
            <person name="Kohn T."/>
            <person name="Peeters S.H."/>
            <person name="Heuer A."/>
            <person name="Rast P."/>
            <person name="Oberbeckmann S."/>
            <person name="Bunk B."/>
            <person name="Jeske O."/>
            <person name="Meyerdierks A."/>
            <person name="Storesund J.E."/>
            <person name="Kallscheuer N."/>
            <person name="Luecker S."/>
            <person name="Lage O.M."/>
            <person name="Pohl T."/>
            <person name="Merkel B.J."/>
            <person name="Hornburger P."/>
            <person name="Mueller R.-W."/>
            <person name="Bruemmer F."/>
            <person name="Labrenz M."/>
            <person name="Spormann A.M."/>
            <person name="Op den Camp H."/>
            <person name="Overmann J."/>
            <person name="Amann R."/>
            <person name="Jetten M.S.M."/>
            <person name="Mascher T."/>
            <person name="Medema M.H."/>
            <person name="Devos D.P."/>
            <person name="Kaster A.-K."/>
            <person name="Ovreas L."/>
            <person name="Rohde M."/>
            <person name="Galperin M.Y."/>
            <person name="Jogler C."/>
        </authorList>
    </citation>
    <scope>NUCLEOTIDE SEQUENCE [LARGE SCALE GENOMIC DNA]</scope>
    <source>
        <strain evidence="2 3">Pan44</strain>
    </source>
</reference>
<name>A0A517SJ74_9PLAN</name>
<evidence type="ECO:0000256" key="1">
    <source>
        <dbReference type="SAM" id="SignalP"/>
    </source>
</evidence>
<feature type="signal peptide" evidence="1">
    <location>
        <begin position="1"/>
        <end position="25"/>
    </location>
</feature>